<gene>
    <name evidence="2" type="ORF">SAMN03097708_00716</name>
</gene>
<proteinExistence type="predicted"/>
<keyword evidence="3" id="KW-1185">Reference proteome</keyword>
<dbReference type="AlphaFoldDB" id="A0A1G5PS39"/>
<organism evidence="2 3">
    <name type="scientific">Thiohalomonas denitrificans</name>
    <dbReference type="NCBI Taxonomy" id="415747"/>
    <lineage>
        <taxon>Bacteria</taxon>
        <taxon>Pseudomonadati</taxon>
        <taxon>Pseudomonadota</taxon>
        <taxon>Gammaproteobacteria</taxon>
        <taxon>Thiohalomonadales</taxon>
        <taxon>Thiohalomonadaceae</taxon>
        <taxon>Thiohalomonas</taxon>
    </lineage>
</organism>
<dbReference type="EMBL" id="FMWD01000002">
    <property type="protein sequence ID" value="SCZ52283.1"/>
    <property type="molecule type" value="Genomic_DNA"/>
</dbReference>
<evidence type="ECO:0000256" key="1">
    <source>
        <dbReference type="SAM" id="Phobius"/>
    </source>
</evidence>
<feature type="transmembrane region" description="Helical" evidence="1">
    <location>
        <begin position="68"/>
        <end position="87"/>
    </location>
</feature>
<sequence length="89" mass="9716">MDLKQLEQEAAADVRKHYGRLKIVPLIVAYQLWVVAIYQSSGWLSTVAASMVTGCWIIGWPRGFLRNVALVIVLGIVVPVILAPSGVAK</sequence>
<feature type="transmembrane region" description="Helical" evidence="1">
    <location>
        <begin position="44"/>
        <end position="61"/>
    </location>
</feature>
<evidence type="ECO:0000313" key="3">
    <source>
        <dbReference type="Proteomes" id="UP000199648"/>
    </source>
</evidence>
<keyword evidence="1" id="KW-0472">Membrane</keyword>
<name>A0A1G5PS39_9GAMM</name>
<evidence type="ECO:0000313" key="2">
    <source>
        <dbReference type="EMBL" id="SCZ52283.1"/>
    </source>
</evidence>
<reference evidence="2 3" key="1">
    <citation type="submission" date="2016-10" db="EMBL/GenBank/DDBJ databases">
        <authorList>
            <person name="de Groot N.N."/>
        </authorList>
    </citation>
    <scope>NUCLEOTIDE SEQUENCE [LARGE SCALE GENOMIC DNA]</scope>
    <source>
        <strain evidence="2 3">HLD2</strain>
    </source>
</reference>
<protein>
    <submittedName>
        <fullName evidence="2">Uncharacterized protein</fullName>
    </submittedName>
</protein>
<keyword evidence="1" id="KW-0812">Transmembrane</keyword>
<accession>A0A1G5PS39</accession>
<dbReference type="Proteomes" id="UP000199648">
    <property type="component" value="Unassembled WGS sequence"/>
</dbReference>
<feature type="transmembrane region" description="Helical" evidence="1">
    <location>
        <begin position="21"/>
        <end position="38"/>
    </location>
</feature>
<dbReference type="STRING" id="415747.SAMN03097708_00716"/>
<keyword evidence="1" id="KW-1133">Transmembrane helix</keyword>